<dbReference type="EMBL" id="VUOA01000030">
    <property type="protein sequence ID" value="KAA2235980.1"/>
    <property type="molecule type" value="Genomic_DNA"/>
</dbReference>
<accession>A0A5B2VBZ2</accession>
<dbReference type="Gene3D" id="1.10.101.10">
    <property type="entry name" value="PGBD-like superfamily/PGBD"/>
    <property type="match status" value="1"/>
</dbReference>
<feature type="transmembrane region" description="Helical" evidence="1">
    <location>
        <begin position="17"/>
        <end position="36"/>
    </location>
</feature>
<evidence type="ECO:0000259" key="3">
    <source>
        <dbReference type="Pfam" id="PF11860"/>
    </source>
</evidence>
<feature type="domain" description="N-acetylmuramidase" evidence="3">
    <location>
        <begin position="105"/>
        <end position="286"/>
    </location>
</feature>
<feature type="domain" description="Peptidoglycan binding-like" evidence="2">
    <location>
        <begin position="352"/>
        <end position="407"/>
    </location>
</feature>
<dbReference type="Pfam" id="PF11860">
    <property type="entry name" value="Muramidase"/>
    <property type="match status" value="1"/>
</dbReference>
<dbReference type="SUPFAM" id="SSF47090">
    <property type="entry name" value="PGBD-like"/>
    <property type="match status" value="1"/>
</dbReference>
<dbReference type="OrthoDB" id="5327667at2"/>
<keyword evidence="1" id="KW-0472">Membrane</keyword>
<reference evidence="4 5" key="2">
    <citation type="submission" date="2019-09" db="EMBL/GenBank/DDBJ databases">
        <authorList>
            <person name="Jin C."/>
        </authorList>
    </citation>
    <scope>NUCLEOTIDE SEQUENCE [LARGE SCALE GENOMIC DNA]</scope>
    <source>
        <strain evidence="4 5">BN140002</strain>
    </source>
</reference>
<proteinExistence type="predicted"/>
<protein>
    <submittedName>
        <fullName evidence="4">DUF3380 domain-containing protein</fullName>
    </submittedName>
</protein>
<dbReference type="InterPro" id="IPR024408">
    <property type="entry name" value="Muramidase"/>
</dbReference>
<keyword evidence="1" id="KW-0812">Transmembrane</keyword>
<evidence type="ECO:0000313" key="4">
    <source>
        <dbReference type="EMBL" id="KAA2235980.1"/>
    </source>
</evidence>
<evidence type="ECO:0000259" key="2">
    <source>
        <dbReference type="Pfam" id="PF01471"/>
    </source>
</evidence>
<dbReference type="InterPro" id="IPR036366">
    <property type="entry name" value="PGBDSf"/>
</dbReference>
<gene>
    <name evidence="4" type="ORF">F0L46_17100</name>
</gene>
<dbReference type="Pfam" id="PF01471">
    <property type="entry name" value="PG_binding_1"/>
    <property type="match status" value="1"/>
</dbReference>
<organism evidence="4 5">
    <name type="scientific">Salinarimonas soli</name>
    <dbReference type="NCBI Taxonomy" id="1638099"/>
    <lineage>
        <taxon>Bacteria</taxon>
        <taxon>Pseudomonadati</taxon>
        <taxon>Pseudomonadota</taxon>
        <taxon>Alphaproteobacteria</taxon>
        <taxon>Hyphomicrobiales</taxon>
        <taxon>Salinarimonadaceae</taxon>
        <taxon>Salinarimonas</taxon>
    </lineage>
</organism>
<reference evidence="4 5" key="1">
    <citation type="submission" date="2019-09" db="EMBL/GenBank/DDBJ databases">
        <title>Salinarimonas rosea gen. nov., sp. nov., a new member of the a-2 subgroup of the Proteobacteria.</title>
        <authorList>
            <person name="Liu J."/>
        </authorList>
    </citation>
    <scope>NUCLEOTIDE SEQUENCE [LARGE SCALE GENOMIC DNA]</scope>
    <source>
        <strain evidence="4 5">BN140002</strain>
    </source>
</reference>
<evidence type="ECO:0000313" key="5">
    <source>
        <dbReference type="Proteomes" id="UP000323142"/>
    </source>
</evidence>
<comment type="caution">
    <text evidence="4">The sequence shown here is derived from an EMBL/GenBank/DDBJ whole genome shotgun (WGS) entry which is preliminary data.</text>
</comment>
<keyword evidence="5" id="KW-1185">Reference proteome</keyword>
<name>A0A5B2VBZ2_9HYPH</name>
<sequence>MKRSRLSNEHAASRTEIAARIGFGMIGLGVAIASYAKCAGMRRQLGGLTMSFKDDPILSTAPLPPPAQIPVMGSPLKRDIATTYNRVGGLMSALATKAGIPVEGALAVWQAESGGFPYTQGRPVLRFENHVFFDEWGDNNAGAFDQHFQFGGRAGVPGKRWQNHRWRPSPGGAWQTFHGSQAKEYNVFQFAQTLAGGPEPGCQAVSCGGPQILGRNHAVVGYASAKALFDAMALSERWEVCAFFDFCRSKHIIDEIKNEDWEGFAYYYNGAGNSVVYGQKIENYYNAALDMNIPAPGVAVLGLALAPGPVAPPAPQALMPDAGASAAVTPTAAPAAFAAMNNDDVIERGDKGAEVSALQKRLSEFGYYKGALDGLFGGGTEIAVMDFQRDALIHVDGRAGPETLAKLSSWTLSTAADAKTQGRADVVYKNQHSIRNRPCTANLEMKLSTAVYDVYGPGCQAQIYSGGQPRKGMPGKRTGSIRHDDYGEGGRALDAWIINEEGRRLTGPELGKLGQYWLALKYGGCGLEMAVGGIHLDEWETPPLGGGMYWTYPYLNSQAWGDKVRRMLADGSKGSKPKFYKL</sequence>
<keyword evidence="1" id="KW-1133">Transmembrane helix</keyword>
<dbReference type="InterPro" id="IPR002477">
    <property type="entry name" value="Peptidoglycan-bd-like"/>
</dbReference>
<evidence type="ECO:0000256" key="1">
    <source>
        <dbReference type="SAM" id="Phobius"/>
    </source>
</evidence>
<dbReference type="Proteomes" id="UP000323142">
    <property type="component" value="Unassembled WGS sequence"/>
</dbReference>
<dbReference type="InterPro" id="IPR036365">
    <property type="entry name" value="PGBD-like_sf"/>
</dbReference>
<dbReference type="AlphaFoldDB" id="A0A5B2VBZ2"/>